<comment type="caution">
    <text evidence="3">The sequence shown here is derived from an EMBL/GenBank/DDBJ whole genome shotgun (WGS) entry which is preliminary data.</text>
</comment>
<evidence type="ECO:0000313" key="3">
    <source>
        <dbReference type="EMBL" id="CAF0761193.1"/>
    </source>
</evidence>
<keyword evidence="1" id="KW-1133">Transmembrane helix</keyword>
<dbReference type="Proteomes" id="UP000663889">
    <property type="component" value="Unassembled WGS sequence"/>
</dbReference>
<name>A0A813Q2V9_9BILA</name>
<evidence type="ECO:0000313" key="4">
    <source>
        <dbReference type="EMBL" id="CAF0838134.1"/>
    </source>
</evidence>
<evidence type="ECO:0000313" key="5">
    <source>
        <dbReference type="EMBL" id="CAF0895668.1"/>
    </source>
</evidence>
<dbReference type="EMBL" id="CAJNOU010000056">
    <property type="protein sequence ID" value="CAF0838134.1"/>
    <property type="molecule type" value="Genomic_DNA"/>
</dbReference>
<accession>A0A813Q2V9</accession>
<reference evidence="3" key="1">
    <citation type="submission" date="2021-02" db="EMBL/GenBank/DDBJ databases">
        <authorList>
            <person name="Nowell W R."/>
        </authorList>
    </citation>
    <scope>NUCLEOTIDE SEQUENCE</scope>
</reference>
<proteinExistence type="predicted"/>
<feature type="transmembrane region" description="Helical" evidence="1">
    <location>
        <begin position="69"/>
        <end position="94"/>
    </location>
</feature>
<evidence type="ECO:0000256" key="2">
    <source>
        <dbReference type="SAM" id="SignalP"/>
    </source>
</evidence>
<gene>
    <name evidence="5" type="ORF">JXQ802_LOCUS8889</name>
    <name evidence="3" type="ORF">RFH988_LOCUS1841</name>
    <name evidence="4" type="ORF">SEV965_LOCUS2468</name>
</gene>
<keyword evidence="2" id="KW-0732">Signal</keyword>
<organism evidence="3 7">
    <name type="scientific">Rotaria sordida</name>
    <dbReference type="NCBI Taxonomy" id="392033"/>
    <lineage>
        <taxon>Eukaryota</taxon>
        <taxon>Metazoa</taxon>
        <taxon>Spiralia</taxon>
        <taxon>Gnathifera</taxon>
        <taxon>Rotifera</taxon>
        <taxon>Eurotatoria</taxon>
        <taxon>Bdelloidea</taxon>
        <taxon>Philodinida</taxon>
        <taxon>Philodinidae</taxon>
        <taxon>Rotaria</taxon>
    </lineage>
</organism>
<feature type="chain" id="PRO_5036222643" evidence="2">
    <location>
        <begin position="20"/>
        <end position="112"/>
    </location>
</feature>
<evidence type="ECO:0000313" key="7">
    <source>
        <dbReference type="Proteomes" id="UP000663882"/>
    </source>
</evidence>
<feature type="signal peptide" evidence="2">
    <location>
        <begin position="1"/>
        <end position="19"/>
    </location>
</feature>
<keyword evidence="6" id="KW-1185">Reference proteome</keyword>
<dbReference type="AlphaFoldDB" id="A0A813Q2V9"/>
<dbReference type="EMBL" id="CAJNOO010000037">
    <property type="protein sequence ID" value="CAF0761193.1"/>
    <property type="molecule type" value="Genomic_DNA"/>
</dbReference>
<protein>
    <submittedName>
        <fullName evidence="3">Uncharacterized protein</fullName>
    </submittedName>
</protein>
<sequence>MHLLLLNIIIIVLIPVCFSVSNNTELSIRICEKCSPCWNIFGKNYGSCLKINYNMNPFMIVQPICIDTLILLIILFVSIVTLVSSCIWLLYLWIKRFQDDDTRYIIDGLIII</sequence>
<dbReference type="OrthoDB" id="10363719at2759"/>
<evidence type="ECO:0000313" key="6">
    <source>
        <dbReference type="Proteomes" id="UP000663870"/>
    </source>
</evidence>
<keyword evidence="1" id="KW-0812">Transmembrane</keyword>
<dbReference type="Proteomes" id="UP000663882">
    <property type="component" value="Unassembled WGS sequence"/>
</dbReference>
<dbReference type="EMBL" id="CAJNOL010000160">
    <property type="protein sequence ID" value="CAF0895668.1"/>
    <property type="molecule type" value="Genomic_DNA"/>
</dbReference>
<dbReference type="Proteomes" id="UP000663870">
    <property type="component" value="Unassembled WGS sequence"/>
</dbReference>
<evidence type="ECO:0000256" key="1">
    <source>
        <dbReference type="SAM" id="Phobius"/>
    </source>
</evidence>
<keyword evidence="1" id="KW-0472">Membrane</keyword>